<dbReference type="Gene3D" id="3.50.50.60">
    <property type="entry name" value="FAD/NAD(P)-binding domain"/>
    <property type="match status" value="1"/>
</dbReference>
<comment type="similarity">
    <text evidence="6">Belongs to the L2HGDH family.</text>
</comment>
<comment type="catalytic activity">
    <reaction evidence="5">
        <text>(S)-2-hydroxyglutarate + A = 2-oxoglutarate + AH2</text>
        <dbReference type="Rhea" id="RHEA:21252"/>
        <dbReference type="ChEBI" id="CHEBI:13193"/>
        <dbReference type="ChEBI" id="CHEBI:16782"/>
        <dbReference type="ChEBI" id="CHEBI:16810"/>
        <dbReference type="ChEBI" id="CHEBI:17499"/>
        <dbReference type="EC" id="1.1.99.2"/>
    </reaction>
</comment>
<evidence type="ECO:0000256" key="6">
    <source>
        <dbReference type="ARBA" id="ARBA00037941"/>
    </source>
</evidence>
<evidence type="ECO:0000256" key="7">
    <source>
        <dbReference type="ARBA" id="ARBA00038878"/>
    </source>
</evidence>
<evidence type="ECO:0000259" key="9">
    <source>
        <dbReference type="Pfam" id="PF01266"/>
    </source>
</evidence>
<gene>
    <name evidence="11" type="primary">LOC105363875</name>
</gene>
<dbReference type="Proteomes" id="UP000695007">
    <property type="component" value="Unplaced"/>
</dbReference>
<evidence type="ECO:0000256" key="8">
    <source>
        <dbReference type="ARBA" id="ARBA00041137"/>
    </source>
</evidence>
<sequence>MNSIFFSTDSCKGYDLVVVGGGIIGCATAREMKIRHPQMRIAIVEKEDGLAKHQTGHNSGVIHAGIYYKPESLKSKLCVEGLKLSYDYIKEKNIPFKQVGKLIVASNDSEITYLNELYERGLKNKCPDIELIDKNCIKNHEPKCTGVKAIWSPWTGIVDWAVVCQHFAEDLKKMGGDIFLNFEVSGIAECVKCKGETNSPFISLYSTNKYLNTKYILTCAGLHSDRLAAITGCDLSTRIVPIRGEYLLIKEDKKNFISTNIYPVPNPKFPFLGVHFTPKLNGDTWIGPNAVVAFAKEGYHWKNINIKDCAELANFSGLYKLCFKHIASGIYEVIKSIFYVLSIKESQRFVPEIQFRDVVRGPAGVRAQALDNNGDLIDDFLFDTGLNKRVIHCRNIPSPGATSSLAIAKFISDKLEKDFKL</sequence>
<dbReference type="AlphaFoldDB" id="A0AAJ7DXG0"/>
<dbReference type="GeneID" id="105363875"/>
<feature type="domain" description="FAD dependent oxidoreductase" evidence="9">
    <location>
        <begin position="15"/>
        <end position="413"/>
    </location>
</feature>
<proteinExistence type="inferred from homology"/>
<keyword evidence="2" id="KW-0285">Flavoprotein</keyword>
<dbReference type="EC" id="1.1.99.2" evidence="7"/>
<dbReference type="InterPro" id="IPR006076">
    <property type="entry name" value="FAD-dep_OxRdtase"/>
</dbReference>
<dbReference type="KEGG" id="csol:105363875"/>
<dbReference type="Pfam" id="PF01266">
    <property type="entry name" value="DAO"/>
    <property type="match status" value="1"/>
</dbReference>
<evidence type="ECO:0000256" key="5">
    <source>
        <dbReference type="ARBA" id="ARBA00036066"/>
    </source>
</evidence>
<dbReference type="GO" id="GO:0047545">
    <property type="term" value="F:(S)-2-hydroxyglutarate dehydrogenase activity"/>
    <property type="evidence" value="ECO:0007669"/>
    <property type="project" value="UniProtKB-EC"/>
</dbReference>
<dbReference type="Gene3D" id="3.30.9.10">
    <property type="entry name" value="D-Amino Acid Oxidase, subunit A, domain 2"/>
    <property type="match status" value="1"/>
</dbReference>
<dbReference type="PANTHER" id="PTHR43104">
    <property type="entry name" value="L-2-HYDROXYGLUTARATE DEHYDROGENASE, MITOCHONDRIAL"/>
    <property type="match status" value="1"/>
</dbReference>
<dbReference type="SUPFAM" id="SSF51905">
    <property type="entry name" value="FAD/NAD(P)-binding domain"/>
    <property type="match status" value="1"/>
</dbReference>
<dbReference type="PANTHER" id="PTHR43104:SF2">
    <property type="entry name" value="L-2-HYDROXYGLUTARATE DEHYDROGENASE, MITOCHONDRIAL"/>
    <property type="match status" value="1"/>
</dbReference>
<keyword evidence="3" id="KW-0274">FAD</keyword>
<dbReference type="InterPro" id="IPR036188">
    <property type="entry name" value="FAD/NAD-bd_sf"/>
</dbReference>
<comment type="cofactor">
    <cofactor evidence="1">
        <name>FAD</name>
        <dbReference type="ChEBI" id="CHEBI:57692"/>
    </cofactor>
</comment>
<accession>A0AAJ7DXG0</accession>
<dbReference type="NCBIfam" id="NF008726">
    <property type="entry name" value="PRK11728.1"/>
    <property type="match status" value="1"/>
</dbReference>
<keyword evidence="4" id="KW-0560">Oxidoreductase</keyword>
<keyword evidence="10" id="KW-1185">Reference proteome</keyword>
<evidence type="ECO:0000256" key="4">
    <source>
        <dbReference type="ARBA" id="ARBA00023002"/>
    </source>
</evidence>
<evidence type="ECO:0000313" key="11">
    <source>
        <dbReference type="RefSeq" id="XP_011499979.1"/>
    </source>
</evidence>
<organism evidence="10 11">
    <name type="scientific">Ceratosolen solmsi marchali</name>
    <dbReference type="NCBI Taxonomy" id="326594"/>
    <lineage>
        <taxon>Eukaryota</taxon>
        <taxon>Metazoa</taxon>
        <taxon>Ecdysozoa</taxon>
        <taxon>Arthropoda</taxon>
        <taxon>Hexapoda</taxon>
        <taxon>Insecta</taxon>
        <taxon>Pterygota</taxon>
        <taxon>Neoptera</taxon>
        <taxon>Endopterygota</taxon>
        <taxon>Hymenoptera</taxon>
        <taxon>Apocrita</taxon>
        <taxon>Proctotrupomorpha</taxon>
        <taxon>Chalcidoidea</taxon>
        <taxon>Agaonidae</taxon>
        <taxon>Agaoninae</taxon>
        <taxon>Ceratosolen</taxon>
    </lineage>
</organism>
<dbReference type="CTD" id="79944"/>
<evidence type="ECO:0000256" key="1">
    <source>
        <dbReference type="ARBA" id="ARBA00001974"/>
    </source>
</evidence>
<name>A0AAJ7DXG0_9HYME</name>
<evidence type="ECO:0000256" key="2">
    <source>
        <dbReference type="ARBA" id="ARBA00022630"/>
    </source>
</evidence>
<evidence type="ECO:0000313" key="10">
    <source>
        <dbReference type="Proteomes" id="UP000695007"/>
    </source>
</evidence>
<reference evidence="11" key="1">
    <citation type="submission" date="2025-08" db="UniProtKB">
        <authorList>
            <consortium name="RefSeq"/>
        </authorList>
    </citation>
    <scope>IDENTIFICATION</scope>
</reference>
<evidence type="ECO:0000256" key="3">
    <source>
        <dbReference type="ARBA" id="ARBA00022827"/>
    </source>
</evidence>
<dbReference type="RefSeq" id="XP_011499979.1">
    <property type="nucleotide sequence ID" value="XM_011501677.1"/>
</dbReference>
<protein>
    <recommendedName>
        <fullName evidence="8">L-2-hydroxyglutarate dehydrogenase, mitochondrial</fullName>
        <ecNumber evidence="7">1.1.99.2</ecNumber>
    </recommendedName>
</protein>